<proteinExistence type="predicted"/>
<evidence type="ECO:0000313" key="1">
    <source>
        <dbReference type="EMBL" id="KKK89570.1"/>
    </source>
</evidence>
<sequence length="31" mass="3692">MINGYCSNTDCKESYIRIPEKLVKFDFDNTF</sequence>
<name>A0A0F8ZUB5_9ZZZZ</name>
<comment type="caution">
    <text evidence="1">The sequence shown here is derived from an EMBL/GenBank/DDBJ whole genome shotgun (WGS) entry which is preliminary data.</text>
</comment>
<reference evidence="1" key="1">
    <citation type="journal article" date="2015" name="Nature">
        <title>Complex archaea that bridge the gap between prokaryotes and eukaryotes.</title>
        <authorList>
            <person name="Spang A."/>
            <person name="Saw J.H."/>
            <person name="Jorgensen S.L."/>
            <person name="Zaremba-Niedzwiedzka K."/>
            <person name="Martijn J."/>
            <person name="Lind A.E."/>
            <person name="van Eijk R."/>
            <person name="Schleper C."/>
            <person name="Guy L."/>
            <person name="Ettema T.J."/>
        </authorList>
    </citation>
    <scope>NUCLEOTIDE SEQUENCE</scope>
</reference>
<gene>
    <name evidence="1" type="ORF">LCGC14_2731800</name>
</gene>
<accession>A0A0F8ZUB5</accession>
<dbReference type="EMBL" id="LAZR01049469">
    <property type="protein sequence ID" value="KKK89570.1"/>
    <property type="molecule type" value="Genomic_DNA"/>
</dbReference>
<feature type="non-terminal residue" evidence="1">
    <location>
        <position position="31"/>
    </location>
</feature>
<organism evidence="1">
    <name type="scientific">marine sediment metagenome</name>
    <dbReference type="NCBI Taxonomy" id="412755"/>
    <lineage>
        <taxon>unclassified sequences</taxon>
        <taxon>metagenomes</taxon>
        <taxon>ecological metagenomes</taxon>
    </lineage>
</organism>
<protein>
    <submittedName>
        <fullName evidence="1">Uncharacterized protein</fullName>
    </submittedName>
</protein>
<dbReference type="AlphaFoldDB" id="A0A0F8ZUB5"/>